<reference evidence="2" key="2">
    <citation type="submission" date="2022-10" db="EMBL/GenBank/DDBJ databases">
        <authorList>
            <consortium name="ENA_rothamsted_submissions"/>
            <consortium name="culmorum"/>
            <person name="King R."/>
        </authorList>
    </citation>
    <scope>NUCLEOTIDE SEQUENCE</scope>
</reference>
<keyword evidence="1" id="KW-0732">Signal</keyword>
<evidence type="ECO:0008006" key="4">
    <source>
        <dbReference type="Google" id="ProtNLM"/>
    </source>
</evidence>
<sequence>MNLFLIYSLTVLLLCIGSRALNIFPKLPIGPYKMIFKQISRCESSQNHKIRHSYYLSYNHKSNVTEIRGSTNSSVLFDDTLFFETNFSFKDENGNWKDNTLYHKSPNACSSFRRLMGTTWTTVMDGLGFKNATCPILPGIYTASAVDTSLFSNANIPKTFIYGTFKIRFYYTLKKEVYSCNIVIVEFKPF</sequence>
<protein>
    <recommendedName>
        <fullName evidence="4">MD-2-related lipid-recognition domain-containing protein</fullName>
    </recommendedName>
</protein>
<proteinExistence type="predicted"/>
<gene>
    <name evidence="2" type="ORF">APHIGO_LOCUS3967</name>
</gene>
<feature type="signal peptide" evidence="1">
    <location>
        <begin position="1"/>
        <end position="20"/>
    </location>
</feature>
<accession>A0A9P0J0H2</accession>
<dbReference type="EMBL" id="OU899035">
    <property type="protein sequence ID" value="CAH1720388.1"/>
    <property type="molecule type" value="Genomic_DNA"/>
</dbReference>
<dbReference type="AlphaFoldDB" id="A0A9P0J0H2"/>
<organism evidence="2 3">
    <name type="scientific">Aphis gossypii</name>
    <name type="common">Cotton aphid</name>
    <dbReference type="NCBI Taxonomy" id="80765"/>
    <lineage>
        <taxon>Eukaryota</taxon>
        <taxon>Metazoa</taxon>
        <taxon>Ecdysozoa</taxon>
        <taxon>Arthropoda</taxon>
        <taxon>Hexapoda</taxon>
        <taxon>Insecta</taxon>
        <taxon>Pterygota</taxon>
        <taxon>Neoptera</taxon>
        <taxon>Paraneoptera</taxon>
        <taxon>Hemiptera</taxon>
        <taxon>Sternorrhyncha</taxon>
        <taxon>Aphidomorpha</taxon>
        <taxon>Aphidoidea</taxon>
        <taxon>Aphididae</taxon>
        <taxon>Aphidini</taxon>
        <taxon>Aphis</taxon>
        <taxon>Aphis</taxon>
    </lineage>
</organism>
<evidence type="ECO:0000313" key="2">
    <source>
        <dbReference type="EMBL" id="CAH1720388.1"/>
    </source>
</evidence>
<feature type="chain" id="PRO_5040481454" description="MD-2-related lipid-recognition domain-containing protein" evidence="1">
    <location>
        <begin position="21"/>
        <end position="190"/>
    </location>
</feature>
<keyword evidence="3" id="KW-1185">Reference proteome</keyword>
<dbReference type="Proteomes" id="UP001154329">
    <property type="component" value="Chromosome 2"/>
</dbReference>
<evidence type="ECO:0000313" key="3">
    <source>
        <dbReference type="Proteomes" id="UP001154329"/>
    </source>
</evidence>
<name>A0A9P0J0H2_APHGO</name>
<reference evidence="2" key="1">
    <citation type="submission" date="2022-02" db="EMBL/GenBank/DDBJ databases">
        <authorList>
            <person name="King R."/>
        </authorList>
    </citation>
    <scope>NUCLEOTIDE SEQUENCE</scope>
</reference>
<evidence type="ECO:0000256" key="1">
    <source>
        <dbReference type="SAM" id="SignalP"/>
    </source>
</evidence>